<dbReference type="InterPro" id="IPR002138">
    <property type="entry name" value="Pept_C14_p10"/>
</dbReference>
<dbReference type="InterPro" id="IPR052039">
    <property type="entry name" value="Caspase-related_regulators"/>
</dbReference>
<proteinExistence type="inferred from homology"/>
<reference evidence="5" key="1">
    <citation type="submission" date="2017-05" db="UniProtKB">
        <authorList>
            <consortium name="EnsemblMetazoa"/>
        </authorList>
    </citation>
    <scope>IDENTIFICATION</scope>
</reference>
<dbReference type="InterPro" id="IPR015917">
    <property type="entry name" value="Pept_C14A"/>
</dbReference>
<dbReference type="SMART" id="SM00115">
    <property type="entry name" value="CASc"/>
    <property type="match status" value="1"/>
</dbReference>
<evidence type="ECO:0008006" key="6">
    <source>
        <dbReference type="Google" id="ProtNLM"/>
    </source>
</evidence>
<dbReference type="EnsemblMetazoa" id="Aqu2.1.18988_001">
    <property type="protein sequence ID" value="Aqu2.1.18988_001"/>
    <property type="gene ID" value="Aqu2.1.18988"/>
</dbReference>
<dbReference type="AlphaFoldDB" id="A0A1X7TUW0"/>
<dbReference type="PANTHER" id="PTHR22576:SF41">
    <property type="entry name" value="CASPASE 14, APOPTOSIS-RELATED CYSTEINE PEPTIDASE"/>
    <property type="match status" value="1"/>
</dbReference>
<name>A0A1X7TUW0_AMPQE</name>
<dbReference type="InterPro" id="IPR011600">
    <property type="entry name" value="Pept_C14_caspase"/>
</dbReference>
<dbReference type="Pfam" id="PF00656">
    <property type="entry name" value="Peptidase_C14"/>
    <property type="match status" value="1"/>
</dbReference>
<evidence type="ECO:0000259" key="3">
    <source>
        <dbReference type="PROSITE" id="PS50207"/>
    </source>
</evidence>
<evidence type="ECO:0000256" key="1">
    <source>
        <dbReference type="ARBA" id="ARBA00010134"/>
    </source>
</evidence>
<feature type="domain" description="Caspase family p10" evidence="3">
    <location>
        <begin position="87"/>
        <end position="182"/>
    </location>
</feature>
<evidence type="ECO:0000259" key="4">
    <source>
        <dbReference type="PROSITE" id="PS50208"/>
    </source>
</evidence>
<accession>A0A1X7TUW0</accession>
<dbReference type="PROSITE" id="PS50207">
    <property type="entry name" value="CASPASE_P10"/>
    <property type="match status" value="1"/>
</dbReference>
<comment type="similarity">
    <text evidence="1 2">Belongs to the peptidase C14A family.</text>
</comment>
<sequence length="195" mass="22039">MGNIRGADHTQLCCFVMFILAHGGTDKKDGSAYFQTSHGERLKVSSIKHQIAEIDELNGKPKLLFLQLCRGKRYDQGVEVADEPPSKPEKIPTGSDFLTSFPTIEDYIACRGDKGSRFIQSLCEVFTVHYRMFDVGAMMTMVTRKVADMSGSVKRGNNSTVNNVKQNPETTFTFRKTLYFGEPDKLAYQYIMRQQ</sequence>
<dbReference type="OrthoDB" id="6116485at2759"/>
<dbReference type="PROSITE" id="PS50208">
    <property type="entry name" value="CASPASE_P20"/>
    <property type="match status" value="1"/>
</dbReference>
<evidence type="ECO:0000256" key="2">
    <source>
        <dbReference type="RuleBase" id="RU003971"/>
    </source>
</evidence>
<dbReference type="STRING" id="400682.A0A1X7TUW0"/>
<protein>
    <recommendedName>
        <fullName evidence="6">Caspase family p20 domain-containing protein</fullName>
    </recommendedName>
</protein>
<dbReference type="Gene3D" id="3.40.50.1460">
    <property type="match status" value="1"/>
</dbReference>
<dbReference type="GO" id="GO:0004197">
    <property type="term" value="F:cysteine-type endopeptidase activity"/>
    <property type="evidence" value="ECO:0007669"/>
    <property type="project" value="InterPro"/>
</dbReference>
<dbReference type="InParanoid" id="A0A1X7TUW0"/>
<evidence type="ECO:0000313" key="5">
    <source>
        <dbReference type="EnsemblMetazoa" id="Aqu2.1.18988_001"/>
    </source>
</evidence>
<dbReference type="InterPro" id="IPR029030">
    <property type="entry name" value="Caspase-like_dom_sf"/>
</dbReference>
<dbReference type="PRINTS" id="PR00376">
    <property type="entry name" value="IL1BCENZYME"/>
</dbReference>
<dbReference type="eggNOG" id="KOG3573">
    <property type="taxonomic scope" value="Eukaryota"/>
</dbReference>
<dbReference type="GO" id="GO:0006508">
    <property type="term" value="P:proteolysis"/>
    <property type="evidence" value="ECO:0007669"/>
    <property type="project" value="InterPro"/>
</dbReference>
<dbReference type="PANTHER" id="PTHR22576">
    <property type="entry name" value="MUCOSA ASSOCIATED LYMPHOID TISSUE LYMPHOMA TRANSLOCATION PROTEIN 1/PARACASPASE"/>
    <property type="match status" value="1"/>
</dbReference>
<organism evidence="5">
    <name type="scientific">Amphimedon queenslandica</name>
    <name type="common">Sponge</name>
    <dbReference type="NCBI Taxonomy" id="400682"/>
    <lineage>
        <taxon>Eukaryota</taxon>
        <taxon>Metazoa</taxon>
        <taxon>Porifera</taxon>
        <taxon>Demospongiae</taxon>
        <taxon>Heteroscleromorpha</taxon>
        <taxon>Haplosclerida</taxon>
        <taxon>Niphatidae</taxon>
        <taxon>Amphimedon</taxon>
    </lineage>
</organism>
<feature type="domain" description="Caspase family p20" evidence="4">
    <location>
        <begin position="1"/>
        <end position="73"/>
    </location>
</feature>
<dbReference type="InterPro" id="IPR001309">
    <property type="entry name" value="Pept_C14_p20"/>
</dbReference>
<dbReference type="OMA" id="CAYMEAN"/>
<dbReference type="SUPFAM" id="SSF52129">
    <property type="entry name" value="Caspase-like"/>
    <property type="match status" value="1"/>
</dbReference>